<keyword evidence="1" id="KW-0472">Membrane</keyword>
<feature type="transmembrane region" description="Helical" evidence="1">
    <location>
        <begin position="66"/>
        <end position="92"/>
    </location>
</feature>
<dbReference type="AlphaFoldDB" id="A0A6B0SGB2"/>
<gene>
    <name evidence="2" type="ORF">GRX66_03200</name>
</gene>
<protein>
    <submittedName>
        <fullName evidence="2">Uncharacterized protein</fullName>
    </submittedName>
</protein>
<accession>A0A6B0SGB2</accession>
<evidence type="ECO:0000256" key="1">
    <source>
        <dbReference type="SAM" id="Phobius"/>
    </source>
</evidence>
<keyword evidence="1" id="KW-0812">Transmembrane</keyword>
<evidence type="ECO:0000313" key="2">
    <source>
        <dbReference type="EMBL" id="MXR19656.1"/>
    </source>
</evidence>
<comment type="caution">
    <text evidence="2">The sequence shown here is derived from an EMBL/GenBank/DDBJ whole genome shotgun (WGS) entry which is preliminary data.</text>
</comment>
<dbReference type="Proteomes" id="UP000471521">
    <property type="component" value="Unassembled WGS sequence"/>
</dbReference>
<keyword evidence="3" id="KW-1185">Reference proteome</keyword>
<sequence length="144" mass="15512">MRLPSKHPFEYLSTDDRILQATLLVAVVGTAGRFADPSLNTVLLAGCLAGVLNGPRTDEWEFGLQFAGLPAVLAATLITGVLLIGIPLGFYAFPIDTWASWDGLFDVLGPLIEIHLLAPLYFVEAILTFHVVKRLQAVVPVGTN</sequence>
<keyword evidence="1" id="KW-1133">Transmembrane helix</keyword>
<feature type="transmembrane region" description="Helical" evidence="1">
    <location>
        <begin position="112"/>
        <end position="132"/>
    </location>
</feature>
<dbReference type="EMBL" id="WUUU01000011">
    <property type="protein sequence ID" value="MXR19656.1"/>
    <property type="molecule type" value="Genomic_DNA"/>
</dbReference>
<evidence type="ECO:0000313" key="3">
    <source>
        <dbReference type="Proteomes" id="UP000471521"/>
    </source>
</evidence>
<reference evidence="2 3" key="1">
    <citation type="submission" date="2019-12" db="EMBL/GenBank/DDBJ databases">
        <title>Isolation and characterization of three novel carbon monoxide-oxidizing members of Halobacteria from salione crusts and soils.</title>
        <authorList>
            <person name="Myers M.R."/>
            <person name="King G.M."/>
        </authorList>
    </citation>
    <scope>NUCLEOTIDE SEQUENCE [LARGE SCALE GENOMIC DNA]</scope>
    <source>
        <strain evidence="2 3">PCN9</strain>
    </source>
</reference>
<name>A0A6B0SGB2_9EURY</name>
<dbReference type="RefSeq" id="WP_159525236.1">
    <property type="nucleotide sequence ID" value="NZ_WUUU01000011.1"/>
</dbReference>
<proteinExistence type="predicted"/>
<organism evidence="2 3">
    <name type="scientific">Halobacterium bonnevillei</name>
    <dbReference type="NCBI Taxonomy" id="2692200"/>
    <lineage>
        <taxon>Archaea</taxon>
        <taxon>Methanobacteriati</taxon>
        <taxon>Methanobacteriota</taxon>
        <taxon>Stenosarchaea group</taxon>
        <taxon>Halobacteria</taxon>
        <taxon>Halobacteriales</taxon>
        <taxon>Halobacteriaceae</taxon>
        <taxon>Halobacterium</taxon>
    </lineage>
</organism>